<proteinExistence type="predicted"/>
<organism evidence="2 3">
    <name type="scientific">Bifidobacterium adolescentis L2-32</name>
    <dbReference type="NCBI Taxonomy" id="411481"/>
    <lineage>
        <taxon>Bacteria</taxon>
        <taxon>Bacillati</taxon>
        <taxon>Actinomycetota</taxon>
        <taxon>Actinomycetes</taxon>
        <taxon>Bifidobacteriales</taxon>
        <taxon>Bifidobacteriaceae</taxon>
        <taxon>Bifidobacterium</taxon>
    </lineage>
</organism>
<dbReference type="AlphaFoldDB" id="A7A729"/>
<accession>A7A729</accession>
<feature type="region of interest" description="Disordered" evidence="1">
    <location>
        <begin position="112"/>
        <end position="138"/>
    </location>
</feature>
<dbReference type="Proteomes" id="UP000003773">
    <property type="component" value="Unassembled WGS sequence"/>
</dbReference>
<evidence type="ECO:0000313" key="3">
    <source>
        <dbReference type="Proteomes" id="UP000003773"/>
    </source>
</evidence>
<comment type="caution">
    <text evidence="2">The sequence shown here is derived from an EMBL/GenBank/DDBJ whole genome shotgun (WGS) entry which is preliminary data.</text>
</comment>
<sequence length="138" mass="15175">MAKNKSKGVQDTLIPDEITPLQLLPLSAAAGSVKKAASAFRVKASKLLECADKEEYIERYKGISPYVEALYDADELAQRIIDEATVLDDLMTYPNSTRHRIMLDDLKRSLDPFGELPTTDDDGNDGGETVDPDTGEIE</sequence>
<name>A7A729_BIFAD</name>
<evidence type="ECO:0000256" key="1">
    <source>
        <dbReference type="SAM" id="MobiDB-lite"/>
    </source>
</evidence>
<feature type="compositionally biased region" description="Acidic residues" evidence="1">
    <location>
        <begin position="118"/>
        <end position="138"/>
    </location>
</feature>
<reference evidence="2 3" key="2">
    <citation type="submission" date="2007-05" db="EMBL/GenBank/DDBJ databases">
        <title>Draft genome sequence of Bifidobacterium adolescentis (L2-32).</title>
        <authorList>
            <person name="Sudarsanam P."/>
            <person name="Ley R."/>
            <person name="Guruge J."/>
            <person name="Turnbaugh P.J."/>
            <person name="Mahowald M."/>
            <person name="Liep D."/>
            <person name="Gordon J."/>
        </authorList>
    </citation>
    <scope>NUCLEOTIDE SEQUENCE [LARGE SCALE GENOMIC DNA]</scope>
    <source>
        <strain evidence="2 3">L2-32</strain>
    </source>
</reference>
<gene>
    <name evidence="2" type="ORF">BIFADO_01665</name>
</gene>
<reference evidence="2 3" key="1">
    <citation type="submission" date="2007-04" db="EMBL/GenBank/DDBJ databases">
        <authorList>
            <person name="Fulton L."/>
            <person name="Clifton S."/>
            <person name="Fulton B."/>
            <person name="Xu J."/>
            <person name="Minx P."/>
            <person name="Pepin K.H."/>
            <person name="Johnson M."/>
            <person name="Thiruvilangam P."/>
            <person name="Bhonagiri V."/>
            <person name="Nash W.E."/>
            <person name="Mardis E.R."/>
            <person name="Wilson R.K."/>
        </authorList>
    </citation>
    <scope>NUCLEOTIDE SEQUENCE [LARGE SCALE GENOMIC DNA]</scope>
    <source>
        <strain evidence="2 3">L2-32</strain>
    </source>
</reference>
<dbReference type="EMBL" id="AAXD02000052">
    <property type="protein sequence ID" value="EDN82612.1"/>
    <property type="molecule type" value="Genomic_DNA"/>
</dbReference>
<evidence type="ECO:0000313" key="2">
    <source>
        <dbReference type="EMBL" id="EDN82612.1"/>
    </source>
</evidence>
<dbReference type="HOGENOM" id="CLU_1902599_0_0_11"/>
<protein>
    <submittedName>
        <fullName evidence="2">Uncharacterized protein</fullName>
    </submittedName>
</protein>
<dbReference type="RefSeq" id="WP_003809982.1">
    <property type="nucleotide sequence ID" value="NZ_DS264458.1"/>
</dbReference>